<dbReference type="AlphaFoldDB" id="A0AAN7LH46"/>
<comment type="catalytic activity">
    <reaction evidence="1">
        <text>S-ubiquitinyl-[E2 ubiquitin-conjugating enzyme]-L-cysteine + [acceptor protein]-L-lysine = [E2 ubiquitin-conjugating enzyme]-L-cysteine + N(6)-ubiquitinyl-[acceptor protein]-L-lysine.</text>
        <dbReference type="EC" id="2.3.2.27"/>
    </reaction>
</comment>
<gene>
    <name evidence="11" type="ORF">SAY87_017091</name>
</gene>
<dbReference type="InterPro" id="IPR011009">
    <property type="entry name" value="Kinase-like_dom_sf"/>
</dbReference>
<keyword evidence="12" id="KW-1185">Reference proteome</keyword>
<dbReference type="InterPro" id="IPR001245">
    <property type="entry name" value="Ser-Thr/Tyr_kinase_cat_dom"/>
</dbReference>
<evidence type="ECO:0000256" key="8">
    <source>
        <dbReference type="ARBA" id="ARBA00022840"/>
    </source>
</evidence>
<dbReference type="GO" id="GO:0005524">
    <property type="term" value="F:ATP binding"/>
    <property type="evidence" value="ECO:0007669"/>
    <property type="project" value="UniProtKB-UniRule"/>
</dbReference>
<dbReference type="InterPro" id="IPR000719">
    <property type="entry name" value="Prot_kinase_dom"/>
</dbReference>
<reference evidence="11 12" key="1">
    <citation type="journal article" date="2023" name="Hortic Res">
        <title>Pangenome of water caltrop reveals structural variations and asymmetric subgenome divergence after allopolyploidization.</title>
        <authorList>
            <person name="Zhang X."/>
            <person name="Chen Y."/>
            <person name="Wang L."/>
            <person name="Yuan Y."/>
            <person name="Fang M."/>
            <person name="Shi L."/>
            <person name="Lu R."/>
            <person name="Comes H.P."/>
            <person name="Ma Y."/>
            <person name="Chen Y."/>
            <person name="Huang G."/>
            <person name="Zhou Y."/>
            <person name="Zheng Z."/>
            <person name="Qiu Y."/>
        </authorList>
    </citation>
    <scope>NUCLEOTIDE SEQUENCE [LARGE SCALE GENOMIC DNA]</scope>
    <source>
        <tissue evidence="11">Roots</tissue>
    </source>
</reference>
<dbReference type="PROSITE" id="PS50011">
    <property type="entry name" value="PROTEIN_KINASE_DOM"/>
    <property type="match status" value="1"/>
</dbReference>
<dbReference type="Pfam" id="PF07714">
    <property type="entry name" value="PK_Tyr_Ser-Thr"/>
    <property type="match status" value="1"/>
</dbReference>
<evidence type="ECO:0000259" key="10">
    <source>
        <dbReference type="PROSITE" id="PS50011"/>
    </source>
</evidence>
<dbReference type="PROSITE" id="PS00107">
    <property type="entry name" value="PROTEIN_KINASE_ATP"/>
    <property type="match status" value="1"/>
</dbReference>
<evidence type="ECO:0000256" key="5">
    <source>
        <dbReference type="ARBA" id="ARBA00022741"/>
    </source>
</evidence>
<evidence type="ECO:0000256" key="7">
    <source>
        <dbReference type="ARBA" id="ARBA00022786"/>
    </source>
</evidence>
<dbReference type="Gene3D" id="1.10.510.10">
    <property type="entry name" value="Transferase(Phosphotransferase) domain 1"/>
    <property type="match status" value="1"/>
</dbReference>
<feature type="binding site" evidence="9">
    <location>
        <position position="282"/>
    </location>
    <ligand>
        <name>ATP</name>
        <dbReference type="ChEBI" id="CHEBI:30616"/>
    </ligand>
</feature>
<keyword evidence="6" id="KW-0418">Kinase</keyword>
<evidence type="ECO:0000313" key="11">
    <source>
        <dbReference type="EMBL" id="KAK4780985.1"/>
    </source>
</evidence>
<keyword evidence="5 9" id="KW-0547">Nucleotide-binding</keyword>
<dbReference type="InterPro" id="IPR017441">
    <property type="entry name" value="Protein_kinase_ATP_BS"/>
</dbReference>
<dbReference type="PANTHER" id="PTHR45647">
    <property type="entry name" value="OS02G0152300 PROTEIN"/>
    <property type="match status" value="1"/>
</dbReference>
<dbReference type="PANTHER" id="PTHR45647:SF51">
    <property type="entry name" value="PROTEIN KINASE SUPERFAMILY PROTEIN"/>
    <property type="match status" value="1"/>
</dbReference>
<evidence type="ECO:0000256" key="4">
    <source>
        <dbReference type="ARBA" id="ARBA00022679"/>
    </source>
</evidence>
<dbReference type="SMART" id="SM00220">
    <property type="entry name" value="S_TKc"/>
    <property type="match status" value="1"/>
</dbReference>
<evidence type="ECO:0000256" key="2">
    <source>
        <dbReference type="ARBA" id="ARBA00012483"/>
    </source>
</evidence>
<keyword evidence="3" id="KW-0723">Serine/threonine-protein kinase</keyword>
<dbReference type="EMBL" id="JAXIOK010000001">
    <property type="protein sequence ID" value="KAK4780985.1"/>
    <property type="molecule type" value="Genomic_DNA"/>
</dbReference>
<dbReference type="Proteomes" id="UP001345219">
    <property type="component" value="Chromosome 13"/>
</dbReference>
<accession>A0AAN7LH46</accession>
<sequence length="647" mass="71827">MELSTKGSIEGLGECVEMGEEGRQAMKWAVENLLDRNPSCALVHFRTQSAHLDGSDLSSVEAIDRQNPNLAPESDIAKSPSARFSSEAGDFSVPINFLSIDRSSAASPALEHSLASISSKAMINVDDELAKLHLQLEESLSVYHRACRDAAAAEQKALGLQRMKTSKIRSSEEDRPRRMKKDSWSTLTGIGKIKKKDTLVVKETASRFSEPASSKEAAEERDQKKQVVCSSTLSRISACYRKYTTEQIEEATEYFCSSRKIGEGSYGSVYKATLDHTSVAIKVMRPDVSQGFRQFIQEVEVLSSMRHQDMVILVGACPEYGCLVYEYLDNGSLEDRLFCKDGTPPVPWRSRLRIAADIATGLVFLHQAKPEPVVHRDIKPSNILLDRNYTGKIGDVGLARMVPVSVAERMAATVTAGTFCYIDPEYQQRGVLGVESDVYSFGLVLLQIITARPPMGLARQVEDAIDSGSFTAVLDRRVSDWPPVEEMLSLARLALKCCEIRRKDRPDLAADVLPELIRLRDLRQDVGSPEPEVTKIGLPPSQIGNERKRCHQLFKSIAGGWNLKCSFKREKIFPVTNRRQQPQKQEQIVGGCWSFMSCSKQAPDEDLQMALVVVAEASPDSISSLHPEVLFEAYDGSWNVPFHLYSG</sequence>
<dbReference type="InterPro" id="IPR008271">
    <property type="entry name" value="Ser/Thr_kinase_AS"/>
</dbReference>
<feature type="domain" description="Protein kinase" evidence="10">
    <location>
        <begin position="255"/>
        <end position="517"/>
    </location>
</feature>
<dbReference type="Gene3D" id="3.30.200.20">
    <property type="entry name" value="Phosphorylase Kinase, domain 1"/>
    <property type="match status" value="1"/>
</dbReference>
<evidence type="ECO:0000256" key="3">
    <source>
        <dbReference type="ARBA" id="ARBA00022527"/>
    </source>
</evidence>
<keyword evidence="4" id="KW-0808">Transferase</keyword>
<protein>
    <recommendedName>
        <fullName evidence="2">RING-type E3 ubiquitin transferase</fullName>
        <ecNumber evidence="2">2.3.2.27</ecNumber>
    </recommendedName>
</protein>
<name>A0AAN7LH46_9MYRT</name>
<dbReference type="PROSITE" id="PS00108">
    <property type="entry name" value="PROTEIN_KINASE_ST"/>
    <property type="match status" value="1"/>
</dbReference>
<evidence type="ECO:0000256" key="6">
    <source>
        <dbReference type="ARBA" id="ARBA00022777"/>
    </source>
</evidence>
<dbReference type="FunFam" id="3.30.200.20:FF:000162">
    <property type="entry name" value="Adenine nucleotide alpha hydrolase-like domain kinase"/>
    <property type="match status" value="1"/>
</dbReference>
<dbReference type="InterPro" id="IPR051348">
    <property type="entry name" value="U-box_ubiquitin_ligases"/>
</dbReference>
<keyword evidence="7" id="KW-0833">Ubl conjugation pathway</keyword>
<comment type="caution">
    <text evidence="11">The sequence shown here is derived from an EMBL/GenBank/DDBJ whole genome shotgun (WGS) entry which is preliminary data.</text>
</comment>
<dbReference type="SUPFAM" id="SSF56112">
    <property type="entry name" value="Protein kinase-like (PK-like)"/>
    <property type="match status" value="1"/>
</dbReference>
<dbReference type="GO" id="GO:0061630">
    <property type="term" value="F:ubiquitin protein ligase activity"/>
    <property type="evidence" value="ECO:0007669"/>
    <property type="project" value="UniProtKB-EC"/>
</dbReference>
<dbReference type="GO" id="GO:0004674">
    <property type="term" value="F:protein serine/threonine kinase activity"/>
    <property type="evidence" value="ECO:0007669"/>
    <property type="project" value="UniProtKB-KW"/>
</dbReference>
<organism evidence="11 12">
    <name type="scientific">Trapa incisa</name>
    <dbReference type="NCBI Taxonomy" id="236973"/>
    <lineage>
        <taxon>Eukaryota</taxon>
        <taxon>Viridiplantae</taxon>
        <taxon>Streptophyta</taxon>
        <taxon>Embryophyta</taxon>
        <taxon>Tracheophyta</taxon>
        <taxon>Spermatophyta</taxon>
        <taxon>Magnoliopsida</taxon>
        <taxon>eudicotyledons</taxon>
        <taxon>Gunneridae</taxon>
        <taxon>Pentapetalae</taxon>
        <taxon>rosids</taxon>
        <taxon>malvids</taxon>
        <taxon>Myrtales</taxon>
        <taxon>Lythraceae</taxon>
        <taxon>Trapa</taxon>
    </lineage>
</organism>
<evidence type="ECO:0000256" key="9">
    <source>
        <dbReference type="PROSITE-ProRule" id="PRU10141"/>
    </source>
</evidence>
<evidence type="ECO:0000313" key="12">
    <source>
        <dbReference type="Proteomes" id="UP001345219"/>
    </source>
</evidence>
<proteinExistence type="predicted"/>
<keyword evidence="8 9" id="KW-0067">ATP-binding</keyword>
<evidence type="ECO:0000256" key="1">
    <source>
        <dbReference type="ARBA" id="ARBA00000900"/>
    </source>
</evidence>
<dbReference type="EC" id="2.3.2.27" evidence="2"/>